<dbReference type="AlphaFoldDB" id="A0A916N890"/>
<evidence type="ECO:0000259" key="7">
    <source>
        <dbReference type="Pfam" id="PF06271"/>
    </source>
</evidence>
<evidence type="ECO:0000256" key="2">
    <source>
        <dbReference type="ARBA" id="ARBA00022475"/>
    </source>
</evidence>
<evidence type="ECO:0000256" key="1">
    <source>
        <dbReference type="ARBA" id="ARBA00004651"/>
    </source>
</evidence>
<evidence type="ECO:0000313" key="9">
    <source>
        <dbReference type="Proteomes" id="UP000683507"/>
    </source>
</evidence>
<dbReference type="Pfam" id="PF06271">
    <property type="entry name" value="RDD"/>
    <property type="match status" value="1"/>
</dbReference>
<gene>
    <name evidence="8" type="ORF">CRYO30217_00136</name>
</gene>
<evidence type="ECO:0000256" key="3">
    <source>
        <dbReference type="ARBA" id="ARBA00022692"/>
    </source>
</evidence>
<keyword evidence="9" id="KW-1185">Reference proteome</keyword>
<comment type="subcellular location">
    <subcellularLocation>
        <location evidence="1">Cell membrane</location>
        <topology evidence="1">Multi-pass membrane protein</topology>
    </subcellularLocation>
</comment>
<feature type="transmembrane region" description="Helical" evidence="6">
    <location>
        <begin position="62"/>
        <end position="80"/>
    </location>
</feature>
<organism evidence="8 9">
    <name type="scientific">Parvicella tangerina</name>
    <dbReference type="NCBI Taxonomy" id="2829795"/>
    <lineage>
        <taxon>Bacteria</taxon>
        <taxon>Pseudomonadati</taxon>
        <taxon>Bacteroidota</taxon>
        <taxon>Flavobacteriia</taxon>
        <taxon>Flavobacteriales</taxon>
        <taxon>Parvicellaceae</taxon>
        <taxon>Parvicella</taxon>
    </lineage>
</organism>
<evidence type="ECO:0000313" key="8">
    <source>
        <dbReference type="EMBL" id="CAG5076553.1"/>
    </source>
</evidence>
<reference evidence="8" key="1">
    <citation type="submission" date="2021-04" db="EMBL/GenBank/DDBJ databases">
        <authorList>
            <person name="Rodrigo-Torres L."/>
            <person name="Arahal R. D."/>
            <person name="Lucena T."/>
        </authorList>
    </citation>
    <scope>NUCLEOTIDE SEQUENCE</scope>
    <source>
        <strain evidence="8">AS29M-1</strain>
    </source>
</reference>
<evidence type="ECO:0000256" key="5">
    <source>
        <dbReference type="ARBA" id="ARBA00023136"/>
    </source>
</evidence>
<keyword evidence="4 6" id="KW-1133">Transmembrane helix</keyword>
<keyword evidence="2" id="KW-1003">Cell membrane</keyword>
<dbReference type="KEGG" id="ptan:CRYO30217_00136"/>
<evidence type="ECO:0000256" key="6">
    <source>
        <dbReference type="SAM" id="Phobius"/>
    </source>
</evidence>
<proteinExistence type="predicted"/>
<dbReference type="PANTHER" id="PTHR36115:SF4">
    <property type="entry name" value="MEMBRANE PROTEIN"/>
    <property type="match status" value="1"/>
</dbReference>
<accession>A0A916N890</accession>
<feature type="domain" description="RDD" evidence="7">
    <location>
        <begin position="20"/>
        <end position="127"/>
    </location>
</feature>
<protein>
    <recommendedName>
        <fullName evidence="7">RDD domain-containing protein</fullName>
    </recommendedName>
</protein>
<dbReference type="InterPro" id="IPR010432">
    <property type="entry name" value="RDD"/>
</dbReference>
<sequence>MEDELLDFNEEEHDYAKNLASGGVRFGNYILDRIIFALPLSFLLNYLIYGEYIAKVGRMEETLLHLGLSWLLYVAYYIFMEASFGKTIGKMITGTEVVAVGGGKPTLNQIIGRSFARLIPFEPFSFLGENAVGWHDSLSKTRVVKK</sequence>
<name>A0A916N890_9FLAO</name>
<keyword evidence="5 6" id="KW-0472">Membrane</keyword>
<keyword evidence="3 6" id="KW-0812">Transmembrane</keyword>
<dbReference type="EMBL" id="OU015584">
    <property type="protein sequence ID" value="CAG5076553.1"/>
    <property type="molecule type" value="Genomic_DNA"/>
</dbReference>
<evidence type="ECO:0000256" key="4">
    <source>
        <dbReference type="ARBA" id="ARBA00022989"/>
    </source>
</evidence>
<dbReference type="GO" id="GO:0005886">
    <property type="term" value="C:plasma membrane"/>
    <property type="evidence" value="ECO:0007669"/>
    <property type="project" value="UniProtKB-SubCell"/>
</dbReference>
<dbReference type="RefSeq" id="WP_258540381.1">
    <property type="nucleotide sequence ID" value="NZ_OU015584.1"/>
</dbReference>
<dbReference type="InterPro" id="IPR051791">
    <property type="entry name" value="Pra-immunoreactive"/>
</dbReference>
<dbReference type="Proteomes" id="UP000683507">
    <property type="component" value="Chromosome"/>
</dbReference>
<dbReference type="PANTHER" id="PTHR36115">
    <property type="entry name" value="PROLINE-RICH ANTIGEN HOMOLOG-RELATED"/>
    <property type="match status" value="1"/>
</dbReference>
<feature type="transmembrane region" description="Helical" evidence="6">
    <location>
        <begin position="30"/>
        <end position="50"/>
    </location>
</feature>